<dbReference type="InterPro" id="IPR045706">
    <property type="entry name" value="DUF6062"/>
</dbReference>
<protein>
    <submittedName>
        <fullName evidence="1">DUF6062 family protein</fullName>
    </submittedName>
</protein>
<proteinExistence type="predicted"/>
<dbReference type="Pfam" id="PF19538">
    <property type="entry name" value="DUF6062"/>
    <property type="match status" value="1"/>
</dbReference>
<dbReference type="EMBL" id="JAUHMF010000002">
    <property type="protein sequence ID" value="MDT8898607.1"/>
    <property type="molecule type" value="Genomic_DNA"/>
</dbReference>
<reference evidence="1 2" key="1">
    <citation type="submission" date="2023-07" db="EMBL/GenBank/DDBJ databases">
        <title>Novel species of Thermanaerothrix with wide hydrolytic capabilities.</title>
        <authorList>
            <person name="Zayulina K.S."/>
            <person name="Podosokorskaya O.A."/>
            <person name="Elcheninov A.G."/>
        </authorList>
    </citation>
    <scope>NUCLEOTIDE SEQUENCE [LARGE SCALE GENOMIC DNA]</scope>
    <source>
        <strain evidence="1 2">4228-RoL</strain>
    </source>
</reference>
<accession>A0ABU3NRC5</accession>
<dbReference type="Proteomes" id="UP001254165">
    <property type="component" value="Unassembled WGS sequence"/>
</dbReference>
<organism evidence="1 2">
    <name type="scientific">Thermanaerothrix solaris</name>
    <dbReference type="NCBI Taxonomy" id="3058434"/>
    <lineage>
        <taxon>Bacteria</taxon>
        <taxon>Bacillati</taxon>
        <taxon>Chloroflexota</taxon>
        <taxon>Anaerolineae</taxon>
        <taxon>Anaerolineales</taxon>
        <taxon>Anaerolineaceae</taxon>
        <taxon>Thermanaerothrix</taxon>
    </lineage>
</organism>
<comment type="caution">
    <text evidence="1">The sequence shown here is derived from an EMBL/GenBank/DDBJ whole genome shotgun (WGS) entry which is preliminary data.</text>
</comment>
<name>A0ABU3NRC5_9CHLR</name>
<sequence length="251" mass="28742">MAFALTLVHLEEALQKPGCPICRLGDEAARRSVDGFLWENVNDPESRRPLQEAYGFCPEHTRLLVATEMESSGVLLGVNLIYESLARQALRDLQKGGTLQSPRKGIGDWLARFWRRSRPSTPQPVRPACPLCRAVEEVQANALVTLMEDLTVHGEHAQALYRQADGLCLPHLRQALAQHAERYPAAARFLRAETVQRLESLSAHMREYIRKQNWAYREEALTEEERVAWLRVLVFFTGYTPERLVRRIEPF</sequence>
<evidence type="ECO:0000313" key="1">
    <source>
        <dbReference type="EMBL" id="MDT8898607.1"/>
    </source>
</evidence>
<keyword evidence="2" id="KW-1185">Reference proteome</keyword>
<gene>
    <name evidence="1" type="ORF">QYE77_10025</name>
</gene>
<evidence type="ECO:0000313" key="2">
    <source>
        <dbReference type="Proteomes" id="UP001254165"/>
    </source>
</evidence>
<dbReference type="RefSeq" id="WP_315625270.1">
    <property type="nucleotide sequence ID" value="NZ_JAUHMF010000002.1"/>
</dbReference>